<dbReference type="PANTHER" id="PTHR12049">
    <property type="entry name" value="PROTEIN ARGININE METHYLTRANSFERASE NDUFAF7, MITOCHONDRIAL"/>
    <property type="match status" value="1"/>
</dbReference>
<dbReference type="InterPro" id="IPR003788">
    <property type="entry name" value="NDUFAF7"/>
</dbReference>
<dbReference type="GO" id="GO:0032259">
    <property type="term" value="P:methylation"/>
    <property type="evidence" value="ECO:0007669"/>
    <property type="project" value="UniProtKB-KW"/>
</dbReference>
<evidence type="ECO:0000256" key="2">
    <source>
        <dbReference type="ARBA" id="ARBA00022679"/>
    </source>
</evidence>
<protein>
    <submittedName>
        <fullName evidence="3">SAM-dependent methyltransferase, MidA family</fullName>
    </submittedName>
</protein>
<proteinExistence type="predicted"/>
<evidence type="ECO:0000313" key="3">
    <source>
        <dbReference type="EMBL" id="VFK41427.1"/>
    </source>
</evidence>
<keyword evidence="1 3" id="KW-0489">Methyltransferase</keyword>
<dbReference type="EMBL" id="CAADFS010000010">
    <property type="protein sequence ID" value="VFK41427.1"/>
    <property type="molecule type" value="Genomic_DNA"/>
</dbReference>
<dbReference type="SUPFAM" id="SSF53335">
    <property type="entry name" value="S-adenosyl-L-methionine-dependent methyltransferases"/>
    <property type="match status" value="1"/>
</dbReference>
<dbReference type="InterPro" id="IPR029063">
    <property type="entry name" value="SAM-dependent_MTases_sf"/>
</dbReference>
<keyword evidence="2 3" id="KW-0808">Transferase</keyword>
<gene>
    <name evidence="3" type="ORF">BECKTC1821D_GA0114238_101023</name>
</gene>
<dbReference type="AlphaFoldDB" id="A0A450YIP5"/>
<name>A0A450YIP5_9GAMM</name>
<dbReference type="Pfam" id="PF02636">
    <property type="entry name" value="Methyltransf_28"/>
    <property type="match status" value="1"/>
</dbReference>
<evidence type="ECO:0000256" key="1">
    <source>
        <dbReference type="ARBA" id="ARBA00022603"/>
    </source>
</evidence>
<dbReference type="Gene3D" id="3.40.50.12710">
    <property type="match status" value="1"/>
</dbReference>
<dbReference type="GO" id="GO:0035243">
    <property type="term" value="F:protein-arginine omega-N symmetric methyltransferase activity"/>
    <property type="evidence" value="ECO:0007669"/>
    <property type="project" value="TreeGrafter"/>
</dbReference>
<dbReference type="PANTHER" id="PTHR12049:SF7">
    <property type="entry name" value="PROTEIN ARGININE METHYLTRANSFERASE NDUFAF7, MITOCHONDRIAL"/>
    <property type="match status" value="1"/>
</dbReference>
<reference evidence="3" key="1">
    <citation type="submission" date="2019-02" db="EMBL/GenBank/DDBJ databases">
        <authorList>
            <person name="Gruber-Vodicka R. H."/>
            <person name="Seah K. B. B."/>
        </authorList>
    </citation>
    <scope>NUCLEOTIDE SEQUENCE</scope>
    <source>
        <strain evidence="3">BECK_BZ123</strain>
    </source>
</reference>
<accession>A0A450YIP5</accession>
<organism evidence="3">
    <name type="scientific">Candidatus Kentrum sp. TC</name>
    <dbReference type="NCBI Taxonomy" id="2126339"/>
    <lineage>
        <taxon>Bacteria</taxon>
        <taxon>Pseudomonadati</taxon>
        <taxon>Pseudomonadota</taxon>
        <taxon>Gammaproteobacteria</taxon>
        <taxon>Candidatus Kentrum</taxon>
    </lineage>
</organism>
<sequence length="390" mass="43593">MPSPDASAMERSRVLTTLIREEIENAPRSMIPFQRFMELALYEPGLGYYQSDAPKFGGEGDFITAPEISRLFSRCVARQIGEVLTGLGGGDVIEVGAGSGIMALDIIRELCAQPNAEGCPPRKYLILERSRALRRLQQATIRTHAPSLFGRFQWLDDLPEVGFRGVIFANELLDAMPIRRFLMEDGAVREWMVGWSEGKFTWRMVPAQPALEKAVRHIENSLEEPLFDGYASELHLAQAAWVEGAARCLGAGLLLLFDYGYPRAEYYHPERCSGTLTCHYRHRLHDDPFFLPGLQDISAHVDFSTIAEAGTQTLELAGFTTQRDFLIATGLPDMCAEMDSASLEYMVLAQEIKQLLLPGEMGDIVKAMGFTRGMEEELRGFDGFDLRGRL</sequence>
<dbReference type="InterPro" id="IPR038375">
    <property type="entry name" value="NDUFAF7_sf"/>
</dbReference>